<dbReference type="InterPro" id="IPR001789">
    <property type="entry name" value="Sig_transdc_resp-reg_receiver"/>
</dbReference>
<comment type="caution">
    <text evidence="2">Lacks conserved residue(s) required for the propagation of feature annotation.</text>
</comment>
<dbReference type="EMBL" id="AP022870">
    <property type="protein sequence ID" value="BCB75437.1"/>
    <property type="molecule type" value="Genomic_DNA"/>
</dbReference>
<proteinExistence type="predicted"/>
<feature type="domain" description="Response regulatory" evidence="5">
    <location>
        <begin position="34"/>
        <end position="150"/>
    </location>
</feature>
<reference evidence="6 7" key="2">
    <citation type="submission" date="2020-03" db="EMBL/GenBank/DDBJ databases">
        <authorList>
            <person name="Ichikawa N."/>
            <person name="Kimura A."/>
            <person name="Kitahashi Y."/>
            <person name="Uohara A."/>
        </authorList>
    </citation>
    <scope>NUCLEOTIDE SEQUENCE [LARGE SCALE GENOMIC DNA]</scope>
    <source>
        <strain evidence="6 7">NBRC 107702</strain>
    </source>
</reference>
<dbReference type="PANTHER" id="PTHR43214">
    <property type="entry name" value="TWO-COMPONENT RESPONSE REGULATOR"/>
    <property type="match status" value="1"/>
</dbReference>
<dbReference type="PROSITE" id="PS50043">
    <property type="entry name" value="HTH_LUXR_2"/>
    <property type="match status" value="1"/>
</dbReference>
<dbReference type="Gene3D" id="3.40.50.2300">
    <property type="match status" value="1"/>
</dbReference>
<dbReference type="PRINTS" id="PR00038">
    <property type="entry name" value="HTHLUXR"/>
</dbReference>
<dbReference type="SMART" id="SM00421">
    <property type="entry name" value="HTH_LUXR"/>
    <property type="match status" value="1"/>
</dbReference>
<evidence type="ECO:0000259" key="5">
    <source>
        <dbReference type="PROSITE" id="PS50110"/>
    </source>
</evidence>
<dbReference type="GO" id="GO:0003677">
    <property type="term" value="F:DNA binding"/>
    <property type="evidence" value="ECO:0007669"/>
    <property type="project" value="UniProtKB-KW"/>
</dbReference>
<name>A0A6F8XNR0_9ACTN</name>
<dbReference type="GO" id="GO:0000160">
    <property type="term" value="P:phosphorelay signal transduction system"/>
    <property type="evidence" value="ECO:0007669"/>
    <property type="project" value="InterPro"/>
</dbReference>
<gene>
    <name evidence="6" type="primary">desR</name>
    <name evidence="6" type="ORF">Pflav_018470</name>
</gene>
<dbReference type="RefSeq" id="WP_232071117.1">
    <property type="nucleotide sequence ID" value="NZ_AP022870.1"/>
</dbReference>
<dbReference type="InterPro" id="IPR016032">
    <property type="entry name" value="Sig_transdc_resp-reg_C-effctor"/>
</dbReference>
<feature type="region of interest" description="Disordered" evidence="3">
    <location>
        <begin position="1"/>
        <end position="23"/>
    </location>
</feature>
<dbReference type="InterPro" id="IPR000792">
    <property type="entry name" value="Tscrpt_reg_LuxR_C"/>
</dbReference>
<evidence type="ECO:0000313" key="6">
    <source>
        <dbReference type="EMBL" id="BCB75437.1"/>
    </source>
</evidence>
<dbReference type="KEGG" id="pfla:Pflav_018470"/>
<feature type="domain" description="HTH luxR-type" evidence="4">
    <location>
        <begin position="165"/>
        <end position="230"/>
    </location>
</feature>
<evidence type="ECO:0000259" key="4">
    <source>
        <dbReference type="PROSITE" id="PS50043"/>
    </source>
</evidence>
<accession>A0A6F8XNR0</accession>
<dbReference type="InterPro" id="IPR039420">
    <property type="entry name" value="WalR-like"/>
</dbReference>
<evidence type="ECO:0000256" key="3">
    <source>
        <dbReference type="SAM" id="MobiDB-lite"/>
    </source>
</evidence>
<organism evidence="6 7">
    <name type="scientific">Phytohabitans flavus</name>
    <dbReference type="NCBI Taxonomy" id="1076124"/>
    <lineage>
        <taxon>Bacteria</taxon>
        <taxon>Bacillati</taxon>
        <taxon>Actinomycetota</taxon>
        <taxon>Actinomycetes</taxon>
        <taxon>Micromonosporales</taxon>
        <taxon>Micromonosporaceae</taxon>
    </lineage>
</organism>
<reference evidence="6 7" key="1">
    <citation type="submission" date="2020-03" db="EMBL/GenBank/DDBJ databases">
        <title>Whole genome shotgun sequence of Phytohabitans flavus NBRC 107702.</title>
        <authorList>
            <person name="Komaki H."/>
            <person name="Tamura T."/>
        </authorList>
    </citation>
    <scope>NUCLEOTIDE SEQUENCE [LARGE SCALE GENOMIC DNA]</scope>
    <source>
        <strain evidence="6 7">NBRC 107702</strain>
    </source>
</reference>
<dbReference type="Pfam" id="PF00196">
    <property type="entry name" value="GerE"/>
    <property type="match status" value="1"/>
</dbReference>
<dbReference type="Pfam" id="PF00072">
    <property type="entry name" value="Response_reg"/>
    <property type="match status" value="1"/>
</dbReference>
<protein>
    <submittedName>
        <fullName evidence="6">DNA-binding response regulator</fullName>
    </submittedName>
</protein>
<evidence type="ECO:0000313" key="7">
    <source>
        <dbReference type="Proteomes" id="UP000502508"/>
    </source>
</evidence>
<dbReference type="CDD" id="cd06170">
    <property type="entry name" value="LuxR_C_like"/>
    <property type="match status" value="1"/>
</dbReference>
<dbReference type="PANTHER" id="PTHR43214:SF42">
    <property type="entry name" value="TRANSCRIPTIONAL REGULATORY PROTEIN DESR"/>
    <property type="match status" value="1"/>
</dbReference>
<evidence type="ECO:0000256" key="2">
    <source>
        <dbReference type="PROSITE-ProRule" id="PRU00169"/>
    </source>
</evidence>
<dbReference type="InterPro" id="IPR011006">
    <property type="entry name" value="CheY-like_superfamily"/>
</dbReference>
<dbReference type="SUPFAM" id="SSF52172">
    <property type="entry name" value="CheY-like"/>
    <property type="match status" value="1"/>
</dbReference>
<dbReference type="SMART" id="SM00448">
    <property type="entry name" value="REC"/>
    <property type="match status" value="1"/>
</dbReference>
<evidence type="ECO:0000256" key="1">
    <source>
        <dbReference type="ARBA" id="ARBA00023125"/>
    </source>
</evidence>
<dbReference type="AlphaFoldDB" id="A0A6F8XNR0"/>
<keyword evidence="1 6" id="KW-0238">DNA-binding</keyword>
<dbReference type="SUPFAM" id="SSF46894">
    <property type="entry name" value="C-terminal effector domain of the bipartite response regulators"/>
    <property type="match status" value="1"/>
</dbReference>
<sequence>MNLSTTPSGALALRGTGGSGFSGHQRSENTLVIRIMVVEEMGLLRSALRTVLSSEGDLEVVAEIGDRAEILSVAGRERPDVVVVNVDLTAADTRGVLTRLRERLPSVAVLALSARWTADSLRRALAAGALGLAGTDVTPAQFVRIVRSVASGHRVIDPVVAAAVLNPPPNPLTTREREILRAAAEGLPPKEIANRLYLAHGTVRNRMSAILRKTGARNRLEAIRRAQERGWL</sequence>
<dbReference type="GO" id="GO:0006355">
    <property type="term" value="P:regulation of DNA-templated transcription"/>
    <property type="evidence" value="ECO:0007669"/>
    <property type="project" value="InterPro"/>
</dbReference>
<dbReference type="PROSITE" id="PS50110">
    <property type="entry name" value="RESPONSE_REGULATORY"/>
    <property type="match status" value="1"/>
</dbReference>
<dbReference type="Proteomes" id="UP000502508">
    <property type="component" value="Chromosome"/>
</dbReference>
<keyword evidence="7" id="KW-1185">Reference proteome</keyword>